<accession>A0ACA9LN80</accession>
<evidence type="ECO:0000313" key="1">
    <source>
        <dbReference type="EMBL" id="CAG8536195.1"/>
    </source>
</evidence>
<evidence type="ECO:0000313" key="2">
    <source>
        <dbReference type="Proteomes" id="UP000789366"/>
    </source>
</evidence>
<name>A0ACA9LN80_9GLOM</name>
<protein>
    <submittedName>
        <fullName evidence="1">1082_t:CDS:1</fullName>
    </submittedName>
</protein>
<keyword evidence="2" id="KW-1185">Reference proteome</keyword>
<organism evidence="1 2">
    <name type="scientific">Cetraspora pellucida</name>
    <dbReference type="NCBI Taxonomy" id="1433469"/>
    <lineage>
        <taxon>Eukaryota</taxon>
        <taxon>Fungi</taxon>
        <taxon>Fungi incertae sedis</taxon>
        <taxon>Mucoromycota</taxon>
        <taxon>Glomeromycotina</taxon>
        <taxon>Glomeromycetes</taxon>
        <taxon>Diversisporales</taxon>
        <taxon>Gigasporaceae</taxon>
        <taxon>Cetraspora</taxon>
    </lineage>
</organism>
<proteinExistence type="predicted"/>
<comment type="caution">
    <text evidence="1">The sequence shown here is derived from an EMBL/GenBank/DDBJ whole genome shotgun (WGS) entry which is preliminary data.</text>
</comment>
<gene>
    <name evidence="1" type="ORF">SPELUC_LOCUS4591</name>
</gene>
<feature type="non-terminal residue" evidence="1">
    <location>
        <position position="370"/>
    </location>
</feature>
<dbReference type="EMBL" id="CAJVPW010004184">
    <property type="protein sequence ID" value="CAG8536195.1"/>
    <property type="molecule type" value="Genomic_DNA"/>
</dbReference>
<reference evidence="1" key="1">
    <citation type="submission" date="2021-06" db="EMBL/GenBank/DDBJ databases">
        <authorList>
            <person name="Kallberg Y."/>
            <person name="Tangrot J."/>
            <person name="Rosling A."/>
        </authorList>
    </citation>
    <scope>NUCLEOTIDE SEQUENCE</scope>
    <source>
        <strain evidence="1">28 12/20/2015</strain>
    </source>
</reference>
<sequence length="370" mass="40885">MAIMDTFRNLLGYETFKVVKVTDLKLGILYRCFQIAIAIYILSEIFTKSLYLYKEPPVPGAVRITLQAPNELVTPDYCNGTTPCTFWIQFPSDGAGVAFFTTRASVTNFLNQAGCDSFNVASPTSQCLVKTKNNPNNRTIMPKSYIADIENYTVMIEHSVRGSSTSIALRNGVMNGALCSSNGKNCIAVTNASRTEANPRADGDIYSIKDILTAAGANLDALSTAPGADKAAGETYRSSGIVIVVIIEYKNVQFKLDQIEYKYLPQVIDGNEYKAVENIHNTTDGSYTVIERHGIRLVFQQHGTIGQFQFVALLTNLVASFALFKLAELLVEIFMLRFHPDKSEYEKAKYDDVNAVLEEKYKEGGEICKG</sequence>
<dbReference type="Proteomes" id="UP000789366">
    <property type="component" value="Unassembled WGS sequence"/>
</dbReference>